<dbReference type="OrthoDB" id="341259at2759"/>
<organism evidence="5 6">
    <name type="scientific">Lasallia pustulata</name>
    <dbReference type="NCBI Taxonomy" id="136370"/>
    <lineage>
        <taxon>Eukaryota</taxon>
        <taxon>Fungi</taxon>
        <taxon>Dikarya</taxon>
        <taxon>Ascomycota</taxon>
        <taxon>Pezizomycotina</taxon>
        <taxon>Lecanoromycetes</taxon>
        <taxon>OSLEUM clade</taxon>
        <taxon>Umbilicariomycetidae</taxon>
        <taxon>Umbilicariales</taxon>
        <taxon>Umbilicariaceae</taxon>
        <taxon>Lasallia</taxon>
    </lineage>
</organism>
<dbReference type="GO" id="GO:0045944">
    <property type="term" value="P:positive regulation of transcription by RNA polymerase II"/>
    <property type="evidence" value="ECO:0007669"/>
    <property type="project" value="TreeGrafter"/>
</dbReference>
<dbReference type="Pfam" id="PF00023">
    <property type="entry name" value="Ank"/>
    <property type="match status" value="1"/>
</dbReference>
<evidence type="ECO:0000256" key="1">
    <source>
        <dbReference type="ARBA" id="ARBA00022737"/>
    </source>
</evidence>
<evidence type="ECO:0000256" key="2">
    <source>
        <dbReference type="ARBA" id="ARBA00023043"/>
    </source>
</evidence>
<feature type="compositionally biased region" description="Polar residues" evidence="4">
    <location>
        <begin position="115"/>
        <end position="128"/>
    </location>
</feature>
<dbReference type="PANTHER" id="PTHR24193:SF121">
    <property type="entry name" value="ADA2A-CONTAINING COMPLEX COMPONENT 3, ISOFORM D"/>
    <property type="match status" value="1"/>
</dbReference>
<comment type="caution">
    <text evidence="5">The sequence shown here is derived from an EMBL/GenBank/DDBJ whole genome shotgun (WGS) entry which is preliminary data.</text>
</comment>
<feature type="compositionally biased region" description="Acidic residues" evidence="4">
    <location>
        <begin position="105"/>
        <end position="114"/>
    </location>
</feature>
<dbReference type="EMBL" id="VXIT01000001">
    <property type="protein sequence ID" value="KAA6415436.1"/>
    <property type="molecule type" value="Genomic_DNA"/>
</dbReference>
<evidence type="ECO:0000313" key="5">
    <source>
        <dbReference type="EMBL" id="KAA6415436.1"/>
    </source>
</evidence>
<feature type="region of interest" description="Disordered" evidence="4">
    <location>
        <begin position="89"/>
        <end position="148"/>
    </location>
</feature>
<sequence>MDMGQDEVGVRGHPTYMRPAYYKRFPAHRVQYYASDFLSGSNRGEIITGSWLKFELACDAVEAGASTEEDDAEEEDKGKGPEEQVLSMASETDNMGTLSALEPASGEDIEDPDNDTQACLNHSATASGSEPAHHNQDRSRGVKSKKNKARSTRLTYVLVMLFRSRRRDLIKAIKLNDVESVNQLLTEARLNVDSRLDDSWDTALHMAAWLERKEIALLLLNKGANLRLRRNSNIQHCIRPQETLNGKYTALQLAVRGGRWVAAELLLSKGAEIKANDDLTSTALHLTAEYGSLAAAELLLNKGADIEAKNELGRTALYLAAQYSHSEAAELLLNKGADIEAKDKSGRTALRLADRRNIEKLLLSKEADNRARRG</sequence>
<dbReference type="PROSITE" id="PS50088">
    <property type="entry name" value="ANK_REPEAT"/>
    <property type="match status" value="4"/>
</dbReference>
<dbReference type="GO" id="GO:0000976">
    <property type="term" value="F:transcription cis-regulatory region binding"/>
    <property type="evidence" value="ECO:0007669"/>
    <property type="project" value="TreeGrafter"/>
</dbReference>
<dbReference type="PANTHER" id="PTHR24193">
    <property type="entry name" value="ANKYRIN REPEAT PROTEIN"/>
    <property type="match status" value="1"/>
</dbReference>
<name>A0A5M8PZZ7_9LECA</name>
<dbReference type="InterPro" id="IPR050663">
    <property type="entry name" value="Ankyrin-SOCS_Box"/>
</dbReference>
<keyword evidence="1" id="KW-0677">Repeat</keyword>
<dbReference type="AlphaFoldDB" id="A0A5M8PZZ7"/>
<feature type="compositionally biased region" description="Basic and acidic residues" evidence="4">
    <location>
        <begin position="131"/>
        <end position="140"/>
    </location>
</feature>
<feature type="region of interest" description="Disordered" evidence="4">
    <location>
        <begin position="63"/>
        <end position="82"/>
    </location>
</feature>
<feature type="repeat" description="ANK" evidence="3">
    <location>
        <begin position="312"/>
        <end position="344"/>
    </location>
</feature>
<accession>A0A5M8PZZ7</accession>
<dbReference type="Pfam" id="PF13637">
    <property type="entry name" value="Ank_4"/>
    <property type="match status" value="1"/>
</dbReference>
<dbReference type="PROSITE" id="PS50297">
    <property type="entry name" value="ANK_REP_REGION"/>
    <property type="match status" value="3"/>
</dbReference>
<dbReference type="SUPFAM" id="SSF48403">
    <property type="entry name" value="Ankyrin repeat"/>
    <property type="match status" value="1"/>
</dbReference>
<feature type="repeat" description="ANK" evidence="3">
    <location>
        <begin position="279"/>
        <end position="311"/>
    </location>
</feature>
<dbReference type="Gene3D" id="1.25.40.20">
    <property type="entry name" value="Ankyrin repeat-containing domain"/>
    <property type="match status" value="2"/>
</dbReference>
<keyword evidence="2 3" id="KW-0040">ANK repeat</keyword>
<gene>
    <name evidence="5" type="ORF">FRX48_00151</name>
</gene>
<feature type="repeat" description="ANK" evidence="3">
    <location>
        <begin position="246"/>
        <end position="278"/>
    </location>
</feature>
<evidence type="ECO:0000256" key="4">
    <source>
        <dbReference type="SAM" id="MobiDB-lite"/>
    </source>
</evidence>
<evidence type="ECO:0000313" key="6">
    <source>
        <dbReference type="Proteomes" id="UP000324767"/>
    </source>
</evidence>
<dbReference type="InterPro" id="IPR036770">
    <property type="entry name" value="Ankyrin_rpt-contain_sf"/>
</dbReference>
<dbReference type="Proteomes" id="UP000324767">
    <property type="component" value="Unassembled WGS sequence"/>
</dbReference>
<dbReference type="InterPro" id="IPR002110">
    <property type="entry name" value="Ankyrin_rpt"/>
</dbReference>
<dbReference type="Pfam" id="PF12796">
    <property type="entry name" value="Ank_2"/>
    <property type="match status" value="1"/>
</dbReference>
<dbReference type="GO" id="GO:0005634">
    <property type="term" value="C:nucleus"/>
    <property type="evidence" value="ECO:0007669"/>
    <property type="project" value="TreeGrafter"/>
</dbReference>
<reference evidence="5 6" key="1">
    <citation type="submission" date="2019-09" db="EMBL/GenBank/DDBJ databases">
        <title>The hologenome of the rock-dwelling lichen Lasallia pustulata.</title>
        <authorList>
            <person name="Greshake Tzovaras B."/>
            <person name="Segers F."/>
            <person name="Bicker A."/>
            <person name="Dal Grande F."/>
            <person name="Otte J."/>
            <person name="Hankeln T."/>
            <person name="Schmitt I."/>
            <person name="Ebersberger I."/>
        </authorList>
    </citation>
    <scope>NUCLEOTIDE SEQUENCE [LARGE SCALE GENOMIC DNA]</scope>
    <source>
        <strain evidence="5">A1-1</strain>
    </source>
</reference>
<evidence type="ECO:0000256" key="3">
    <source>
        <dbReference type="PROSITE-ProRule" id="PRU00023"/>
    </source>
</evidence>
<proteinExistence type="predicted"/>
<feature type="repeat" description="ANK" evidence="3">
    <location>
        <begin position="199"/>
        <end position="231"/>
    </location>
</feature>
<dbReference type="SMART" id="SM00248">
    <property type="entry name" value="ANK"/>
    <property type="match status" value="4"/>
</dbReference>
<protein>
    <submittedName>
        <fullName evidence="5">Uncharacterized protein</fullName>
    </submittedName>
</protein>